<sequence length="298" mass="32518">MPSEALPRTDKAWLGIGTAKFGFCKTWLFCEAEWEINKYPQETPLLDNRQIRYSRHIALSRFGPEGQRRLSASRVLIVGVGGLGSPVAIYLAASGVGHLVLSDFDCVELSNLQRQVAHGTQDVGRLKVESARDRLISLNPEIRVTPLARALDEEELLSEVSKAHVVVDATDNFESRFELNAACFRTGTPLVSGAVIRMEGQVTVFDPRSEQSPCYRCLYSDDIGEGETCSQVGVLSPLLGIIGSIQATETIKILADVGNNLTGRVLLLDAFGMELRTLTLRKDPQCPVCGESAAPSEK</sequence>
<evidence type="ECO:0000256" key="3">
    <source>
        <dbReference type="ARBA" id="ARBA00022679"/>
    </source>
</evidence>
<keyword evidence="4" id="KW-0547">Nucleotide-binding</keyword>
<evidence type="ECO:0000256" key="5">
    <source>
        <dbReference type="ARBA" id="ARBA00022840"/>
    </source>
</evidence>
<keyword evidence="15" id="KW-0548">Nucleotidyltransferase</keyword>
<evidence type="ECO:0000256" key="10">
    <source>
        <dbReference type="ARBA" id="ARBA00073635"/>
    </source>
</evidence>
<evidence type="ECO:0000256" key="1">
    <source>
        <dbReference type="ARBA" id="ARBA00005046"/>
    </source>
</evidence>
<dbReference type="AlphaFoldDB" id="A0A450UEM7"/>
<dbReference type="PANTHER" id="PTHR10953">
    <property type="entry name" value="UBIQUITIN-ACTIVATING ENZYME E1"/>
    <property type="match status" value="1"/>
</dbReference>
<dbReference type="SUPFAM" id="SSF69572">
    <property type="entry name" value="Activating enzymes of the ubiquitin-like proteins"/>
    <property type="match status" value="1"/>
</dbReference>
<dbReference type="GO" id="GO:0005524">
    <property type="term" value="F:ATP binding"/>
    <property type="evidence" value="ECO:0007669"/>
    <property type="project" value="UniProtKB-KW"/>
</dbReference>
<evidence type="ECO:0000313" key="16">
    <source>
        <dbReference type="EMBL" id="VFJ92178.1"/>
    </source>
</evidence>
<dbReference type="GO" id="GO:0008641">
    <property type="term" value="F:ubiquitin-like modifier activating enzyme activity"/>
    <property type="evidence" value="ECO:0007669"/>
    <property type="project" value="InterPro"/>
</dbReference>
<reference evidence="15" key="1">
    <citation type="submission" date="2019-02" db="EMBL/GenBank/DDBJ databases">
        <authorList>
            <person name="Gruber-Vodicka R. H."/>
            <person name="Seah K. B. B."/>
        </authorList>
    </citation>
    <scope>NUCLEOTIDE SEQUENCE</scope>
    <source>
        <strain evidence="16">BECK_M6</strain>
        <strain evidence="15">BECK_M7</strain>
    </source>
</reference>
<dbReference type="GO" id="GO:0008146">
    <property type="term" value="F:sulfotransferase activity"/>
    <property type="evidence" value="ECO:0007669"/>
    <property type="project" value="TreeGrafter"/>
</dbReference>
<comment type="similarity">
    <text evidence="2">Belongs to the HesA/MoeB/ThiF family.</text>
</comment>
<dbReference type="NCBIfam" id="NF004281">
    <property type="entry name" value="PRK05690.1"/>
    <property type="match status" value="1"/>
</dbReference>
<evidence type="ECO:0000256" key="8">
    <source>
        <dbReference type="ARBA" id="ARBA00063809"/>
    </source>
</evidence>
<proteinExistence type="inferred from homology"/>
<dbReference type="Pfam" id="PF00899">
    <property type="entry name" value="ThiF"/>
    <property type="match status" value="1"/>
</dbReference>
<protein>
    <recommendedName>
        <fullName evidence="10">Molybdopterin-synthase adenylyltransferase</fullName>
        <ecNumber evidence="9">2.7.7.80</ecNumber>
    </recommendedName>
    <alternativeName>
        <fullName evidence="13">MoaD protein adenylase</fullName>
    </alternativeName>
    <alternativeName>
        <fullName evidence="11">Molybdopterin-converting factor subunit 1 adenylase</fullName>
    </alternativeName>
    <alternativeName>
        <fullName evidence="12">Sulfur carrier protein MoaD adenylyltransferase</fullName>
    </alternativeName>
</protein>
<comment type="function">
    <text evidence="7">Catalyzes the adenylation by ATP of the carboxyl group of the C-terminal glycine of sulfur carrier protein MoaD.</text>
</comment>
<evidence type="ECO:0000256" key="6">
    <source>
        <dbReference type="ARBA" id="ARBA00052218"/>
    </source>
</evidence>
<dbReference type="InterPro" id="IPR000594">
    <property type="entry name" value="ThiF_NAD_FAD-bd"/>
</dbReference>
<dbReference type="EC" id="2.7.7.80" evidence="9"/>
<evidence type="ECO:0000313" key="15">
    <source>
        <dbReference type="EMBL" id="VFJ91001.1"/>
    </source>
</evidence>
<comment type="catalytic activity">
    <reaction evidence="6">
        <text>[molybdopterin-synthase sulfur-carrier protein]-C-terminal Gly-Gly + ATP + H(+) = [molybdopterin-synthase sulfur-carrier protein]-C-terminal Gly-Gly-AMP + diphosphate</text>
        <dbReference type="Rhea" id="RHEA:43616"/>
        <dbReference type="Rhea" id="RHEA-COMP:12159"/>
        <dbReference type="Rhea" id="RHEA-COMP:12202"/>
        <dbReference type="ChEBI" id="CHEBI:15378"/>
        <dbReference type="ChEBI" id="CHEBI:30616"/>
        <dbReference type="ChEBI" id="CHEBI:33019"/>
        <dbReference type="ChEBI" id="CHEBI:90618"/>
        <dbReference type="ChEBI" id="CHEBI:90778"/>
        <dbReference type="EC" id="2.7.7.80"/>
    </reaction>
</comment>
<evidence type="ECO:0000256" key="4">
    <source>
        <dbReference type="ARBA" id="ARBA00022741"/>
    </source>
</evidence>
<dbReference type="GO" id="GO:0005829">
    <property type="term" value="C:cytosol"/>
    <property type="evidence" value="ECO:0007669"/>
    <property type="project" value="TreeGrafter"/>
</dbReference>
<accession>A0A450UEM7</accession>
<dbReference type="Gene3D" id="3.40.50.720">
    <property type="entry name" value="NAD(P)-binding Rossmann-like Domain"/>
    <property type="match status" value="1"/>
</dbReference>
<dbReference type="InterPro" id="IPR045886">
    <property type="entry name" value="ThiF/MoeB/HesA"/>
</dbReference>
<comment type="pathway">
    <text evidence="1">Cofactor biosynthesis; molybdopterin biosynthesis.</text>
</comment>
<organism evidence="15">
    <name type="scientific">Candidatus Kentrum sp. LFY</name>
    <dbReference type="NCBI Taxonomy" id="2126342"/>
    <lineage>
        <taxon>Bacteria</taxon>
        <taxon>Pseudomonadati</taxon>
        <taxon>Pseudomonadota</taxon>
        <taxon>Gammaproteobacteria</taxon>
        <taxon>Candidatus Kentrum</taxon>
    </lineage>
</organism>
<comment type="subunit">
    <text evidence="8">Homodimer. Forms a stable heterotetrameric complex of 2 MoeB and 2 MoaD during adenylation of MoaD.</text>
</comment>
<dbReference type="FunFam" id="3.40.50.720:FF:000033">
    <property type="entry name" value="Adenylyltransferase and sulfurtransferase MOCS3"/>
    <property type="match status" value="1"/>
</dbReference>
<keyword evidence="3 15" id="KW-0808">Transferase</keyword>
<evidence type="ECO:0000259" key="14">
    <source>
        <dbReference type="Pfam" id="PF00899"/>
    </source>
</evidence>
<evidence type="ECO:0000256" key="13">
    <source>
        <dbReference type="ARBA" id="ARBA00078531"/>
    </source>
</evidence>
<gene>
    <name evidence="16" type="ORF">BECKLFY1418A_GA0070994_102125</name>
    <name evidence="15" type="ORF">BECKLFY1418B_GA0070995_102311</name>
</gene>
<dbReference type="EMBL" id="CAADFH010000021">
    <property type="protein sequence ID" value="VFJ92178.1"/>
    <property type="molecule type" value="Genomic_DNA"/>
</dbReference>
<dbReference type="GO" id="GO:0004792">
    <property type="term" value="F:thiosulfate-cyanide sulfurtransferase activity"/>
    <property type="evidence" value="ECO:0007669"/>
    <property type="project" value="TreeGrafter"/>
</dbReference>
<dbReference type="EMBL" id="CAADFF010000023">
    <property type="protein sequence ID" value="VFJ91001.1"/>
    <property type="molecule type" value="Genomic_DNA"/>
</dbReference>
<dbReference type="InterPro" id="IPR035985">
    <property type="entry name" value="Ubiquitin-activating_enz"/>
</dbReference>
<keyword evidence="5" id="KW-0067">ATP-binding</keyword>
<feature type="domain" description="THIF-type NAD/FAD binding fold" evidence="14">
    <location>
        <begin position="53"/>
        <end position="288"/>
    </location>
</feature>
<evidence type="ECO:0000256" key="9">
    <source>
        <dbReference type="ARBA" id="ARBA00066884"/>
    </source>
</evidence>
<dbReference type="GO" id="GO:0061605">
    <property type="term" value="F:molybdopterin-synthase adenylyltransferase activity"/>
    <property type="evidence" value="ECO:0007669"/>
    <property type="project" value="UniProtKB-EC"/>
</dbReference>
<evidence type="ECO:0000256" key="11">
    <source>
        <dbReference type="ARBA" id="ARBA00075110"/>
    </source>
</evidence>
<name>A0A450UEM7_9GAMM</name>
<evidence type="ECO:0000256" key="12">
    <source>
        <dbReference type="ARBA" id="ARBA00075328"/>
    </source>
</evidence>
<evidence type="ECO:0000256" key="7">
    <source>
        <dbReference type="ARBA" id="ARBA00055169"/>
    </source>
</evidence>
<dbReference type="PANTHER" id="PTHR10953:SF102">
    <property type="entry name" value="ADENYLYLTRANSFERASE AND SULFURTRANSFERASE MOCS3"/>
    <property type="match status" value="1"/>
</dbReference>
<dbReference type="CDD" id="cd00757">
    <property type="entry name" value="ThiF_MoeB_HesA_family"/>
    <property type="match status" value="1"/>
</dbReference>
<evidence type="ECO:0000256" key="2">
    <source>
        <dbReference type="ARBA" id="ARBA00009919"/>
    </source>
</evidence>